<dbReference type="Proteomes" id="UP001166286">
    <property type="component" value="Unassembled WGS sequence"/>
</dbReference>
<protein>
    <submittedName>
        <fullName evidence="2">Uncharacterized protein</fullName>
    </submittedName>
</protein>
<comment type="caution">
    <text evidence="2">The sequence shown here is derived from an EMBL/GenBank/DDBJ whole genome shotgun (WGS) entry which is preliminary data.</text>
</comment>
<gene>
    <name evidence="2" type="ORF">JMJ35_004027</name>
</gene>
<keyword evidence="3" id="KW-1185">Reference proteome</keyword>
<evidence type="ECO:0000313" key="2">
    <source>
        <dbReference type="EMBL" id="KAK0513663.1"/>
    </source>
</evidence>
<accession>A0AA39R2G3</accession>
<dbReference type="AlphaFoldDB" id="A0AA39R2G3"/>
<evidence type="ECO:0000256" key="1">
    <source>
        <dbReference type="SAM" id="MobiDB-lite"/>
    </source>
</evidence>
<evidence type="ECO:0000313" key="3">
    <source>
        <dbReference type="Proteomes" id="UP001166286"/>
    </source>
</evidence>
<sequence>MMPVEIGDADALSYFVRSGRHKLLVLSGLTNGKRPTYKETPNNPSAAGSSLHNSDNISRHAYEHRLTNRRIFTVKNYDAKLLHGAGSDVLHKTQSI</sequence>
<feature type="compositionally biased region" description="Polar residues" evidence="1">
    <location>
        <begin position="39"/>
        <end position="56"/>
    </location>
</feature>
<reference evidence="2" key="1">
    <citation type="submission" date="2023-03" db="EMBL/GenBank/DDBJ databases">
        <title>Complete genome of Cladonia borealis.</title>
        <authorList>
            <person name="Park H."/>
        </authorList>
    </citation>
    <scope>NUCLEOTIDE SEQUENCE</scope>
    <source>
        <strain evidence="2">ANT050790</strain>
    </source>
</reference>
<proteinExistence type="predicted"/>
<name>A0AA39R2G3_9LECA</name>
<dbReference type="EMBL" id="JAFEKC020000007">
    <property type="protein sequence ID" value="KAK0513663.1"/>
    <property type="molecule type" value="Genomic_DNA"/>
</dbReference>
<feature type="region of interest" description="Disordered" evidence="1">
    <location>
        <begin position="30"/>
        <end position="56"/>
    </location>
</feature>
<organism evidence="2 3">
    <name type="scientific">Cladonia borealis</name>
    <dbReference type="NCBI Taxonomy" id="184061"/>
    <lineage>
        <taxon>Eukaryota</taxon>
        <taxon>Fungi</taxon>
        <taxon>Dikarya</taxon>
        <taxon>Ascomycota</taxon>
        <taxon>Pezizomycotina</taxon>
        <taxon>Lecanoromycetes</taxon>
        <taxon>OSLEUM clade</taxon>
        <taxon>Lecanoromycetidae</taxon>
        <taxon>Lecanorales</taxon>
        <taxon>Lecanorineae</taxon>
        <taxon>Cladoniaceae</taxon>
        <taxon>Cladonia</taxon>
    </lineage>
</organism>